<comment type="similarity">
    <text evidence="3 13">Belongs to the TCP-1 chaperonin family.</text>
</comment>
<evidence type="ECO:0000256" key="1">
    <source>
        <dbReference type="ARBA" id="ARBA00004496"/>
    </source>
</evidence>
<evidence type="ECO:0000256" key="8">
    <source>
        <dbReference type="ARBA" id="ARBA00022968"/>
    </source>
</evidence>
<dbReference type="InterPro" id="IPR012722">
    <property type="entry name" value="Chap_CCT_zeta"/>
</dbReference>
<evidence type="ECO:0000256" key="12">
    <source>
        <dbReference type="ARBA" id="ARBA00023186"/>
    </source>
</evidence>
<keyword evidence="5" id="KW-0812">Transmembrane</keyword>
<dbReference type="NCBIfam" id="NF041083">
    <property type="entry name" value="thermosome_beta"/>
    <property type="match status" value="1"/>
</dbReference>
<dbReference type="Pfam" id="PF01501">
    <property type="entry name" value="Glyco_transf_8"/>
    <property type="match status" value="1"/>
</dbReference>
<dbReference type="GO" id="GO:0005524">
    <property type="term" value="F:ATP binding"/>
    <property type="evidence" value="ECO:0007669"/>
    <property type="project" value="UniProtKB-KW"/>
</dbReference>
<evidence type="ECO:0000256" key="9">
    <source>
        <dbReference type="ARBA" id="ARBA00022989"/>
    </source>
</evidence>
<organism evidence="15 16">
    <name type="scientific">Sarcoptes scabiei</name>
    <name type="common">Itch mite</name>
    <name type="synonym">Acarus scabiei</name>
    <dbReference type="NCBI Taxonomy" id="52283"/>
    <lineage>
        <taxon>Eukaryota</taxon>
        <taxon>Metazoa</taxon>
        <taxon>Ecdysozoa</taxon>
        <taxon>Arthropoda</taxon>
        <taxon>Chelicerata</taxon>
        <taxon>Arachnida</taxon>
        <taxon>Acari</taxon>
        <taxon>Acariformes</taxon>
        <taxon>Sarcoptiformes</taxon>
        <taxon>Astigmata</taxon>
        <taxon>Psoroptidia</taxon>
        <taxon>Sarcoptoidea</taxon>
        <taxon>Sarcoptidae</taxon>
        <taxon>Sarcoptinae</taxon>
        <taxon>Sarcoptes</taxon>
    </lineage>
</organism>
<dbReference type="VEuPathDB" id="VectorBase:SSCA002836"/>
<dbReference type="PANTHER" id="PTHR11353">
    <property type="entry name" value="CHAPERONIN"/>
    <property type="match status" value="1"/>
</dbReference>
<evidence type="ECO:0000256" key="11">
    <source>
        <dbReference type="ARBA" id="ARBA00023180"/>
    </source>
</evidence>
<evidence type="ECO:0000256" key="4">
    <source>
        <dbReference type="ARBA" id="ARBA00022490"/>
    </source>
</evidence>
<sequence length="1012" mass="115466">MTSQSIALVENQSDWYLGKLWKNHNPWPALGRGFNTGVMLLNLQQIRDFNWSAIWKMIAEKELLSMLSTSLADQDIFNAIIKQYPQIVYKLPCQWNVQLSDNSLSDSLCYAEVQDLKIIHWNSPKKLTVRNKHSEFFRNLYLTFLEYDGNLLRRELITGCTQTSEPLNDSIDSQINDHRPSDNSNNDDENSCYEFNRAQYIQHRIHLFYIEFDYEPSPDGNDVTLVVQLSMDRLQMIESLCEHWEGPISLAMYLSDSEVQQFLGYHRNSKILSERKNIGYHIVYREGPFYPINKLRNVALDQVITPYVFLSDIDFLPMFGLYDYLKRSIGLIGLSSDIEKSSLSKKRALVVPAFETLLYRILFPKSKADLNRMLNVGELFTFRYHVWIKGHAPTNYAMWSQATTPYKIKWEPDFEPYVVVDRDVVRYDTRFVGFGWNKVSHIMELHAQNYEFVVLPNAFIIHMPHSPSFDIAKYRSSSTYRKCLQSLKRNFIDKLSARYAPRMAAIHSLNPKAEIARYSQALAINIGGARGLQEVLRTNLGPQGTMKMLVSGAGDIKITKDGNVLLHEMQIQHPTAALIAKASTAQNDETGDGTTSTVLIIGELLKQAQSYIDEGVHPRVITDGYDKAQKKAIEFLDKFKISADPKDQELLLSVAKTALKTKVNAPLAEMLAKICLEAVTSIHKPNQPIDLFMVEILQMQHKTDEDTKLIKGLVLDHGARHPNMKKRLTNAYILTCNVSLEYEKTTVHSGFFYKSADEREKMVAAEKKFIEDRCKKIIELKEKVCKNDPEKNFVVINQQGIDPNSLDMLCRAGITALRRAKRRNMERLTKACGGKAMNSLDDLSPDCLGFAGLVYEHVLGEEKYTFIEELKNPESVTILIRGPQKYALTQIKDALYDGLRAIKNTIEDGSLIPGAGAFEIALHSYLLNYMNELKGKEQMGVKAYAEALMVIPKTLAFNSGYDQKEVVLKLLREFNQNPSNPIGLDLSTGEPFDPTTMGIFDNYRVKRQLLYS</sequence>
<dbReference type="FunFam" id="1.10.560.10:FF:000058">
    <property type="entry name" value="T-complex protein 1 subunit zeta"/>
    <property type="match status" value="1"/>
</dbReference>
<keyword evidence="11" id="KW-0325">Glycoprotein</keyword>
<dbReference type="InterPro" id="IPR027410">
    <property type="entry name" value="TCP-1-like_intermed_sf"/>
</dbReference>
<dbReference type="Gene3D" id="3.50.7.10">
    <property type="entry name" value="GroEL"/>
    <property type="match status" value="1"/>
</dbReference>
<dbReference type="InterPro" id="IPR002194">
    <property type="entry name" value="Chaperonin_TCP-1_CS"/>
</dbReference>
<dbReference type="AlphaFoldDB" id="A0A131ZT26"/>
<dbReference type="GO" id="GO:0016020">
    <property type="term" value="C:membrane"/>
    <property type="evidence" value="ECO:0007669"/>
    <property type="project" value="UniProtKB-SubCell"/>
</dbReference>
<proteinExistence type="inferred from homology"/>
<gene>
    <name evidence="15" type="ORF">QR98_0003130</name>
</gene>
<reference evidence="15 16" key="1">
    <citation type="journal article" date="2015" name="Parasit. Vectors">
        <title>Draft genome of the scabies mite.</title>
        <authorList>
            <person name="Rider S.D.Jr."/>
            <person name="Morgan M.S."/>
            <person name="Arlian L.G."/>
        </authorList>
    </citation>
    <scope>NUCLEOTIDE SEQUENCE [LARGE SCALE GENOMIC DNA]</scope>
    <source>
        <strain evidence="15">Arlian Lab</strain>
    </source>
</reference>
<dbReference type="GO" id="GO:0051082">
    <property type="term" value="F:unfolded protein binding"/>
    <property type="evidence" value="ECO:0007669"/>
    <property type="project" value="InterPro"/>
</dbReference>
<feature type="compositionally biased region" description="Polar residues" evidence="14">
    <location>
        <begin position="164"/>
        <end position="174"/>
    </location>
</feature>
<dbReference type="InterPro" id="IPR017998">
    <property type="entry name" value="Chaperone_TCP-1"/>
</dbReference>
<dbReference type="PROSITE" id="PS00750">
    <property type="entry name" value="TCP1_1"/>
    <property type="match status" value="1"/>
</dbReference>
<dbReference type="InterPro" id="IPR029044">
    <property type="entry name" value="Nucleotide-diphossugar_trans"/>
</dbReference>
<keyword evidence="4" id="KW-0963">Cytoplasm</keyword>
<evidence type="ECO:0000256" key="2">
    <source>
        <dbReference type="ARBA" id="ARBA00004606"/>
    </source>
</evidence>
<dbReference type="Gene3D" id="3.90.550.10">
    <property type="entry name" value="Spore Coat Polysaccharide Biosynthesis Protein SpsA, Chain A"/>
    <property type="match status" value="1"/>
</dbReference>
<dbReference type="EMBL" id="JXLN01000400">
    <property type="protein sequence ID" value="KPL97882.1"/>
    <property type="molecule type" value="Genomic_DNA"/>
</dbReference>
<dbReference type="InterPro" id="IPR027409">
    <property type="entry name" value="GroEL-like_apical_dom_sf"/>
</dbReference>
<feature type="region of interest" description="Disordered" evidence="14">
    <location>
        <begin position="164"/>
        <end position="189"/>
    </location>
</feature>
<dbReference type="FunFam" id="3.50.7.10:FF:000004">
    <property type="entry name" value="T-complex protein 1 subunit zeta"/>
    <property type="match status" value="1"/>
</dbReference>
<name>A0A131ZT26_SARSC</name>
<keyword evidence="8" id="KW-0735">Signal-anchor</keyword>
<comment type="subcellular location">
    <subcellularLocation>
        <location evidence="1">Cytoplasm</location>
    </subcellularLocation>
    <subcellularLocation>
        <location evidence="2">Membrane</location>
        <topology evidence="2">Single-pass type II membrane protein</topology>
    </subcellularLocation>
</comment>
<evidence type="ECO:0000313" key="15">
    <source>
        <dbReference type="EMBL" id="KPL97882.1"/>
    </source>
</evidence>
<evidence type="ECO:0000313" key="16">
    <source>
        <dbReference type="Proteomes" id="UP000616769"/>
    </source>
</evidence>
<dbReference type="InterPro" id="IPR053374">
    <property type="entry name" value="TCP-1_chaperonin"/>
</dbReference>
<keyword evidence="12 13" id="KW-0143">Chaperone</keyword>
<accession>A0A131ZT26</accession>
<dbReference type="Proteomes" id="UP000616769">
    <property type="component" value="Unassembled WGS sequence"/>
</dbReference>
<dbReference type="Pfam" id="PF13896">
    <property type="entry name" value="Glyco_transf_49"/>
    <property type="match status" value="2"/>
</dbReference>
<evidence type="ECO:0000256" key="5">
    <source>
        <dbReference type="ARBA" id="ARBA00022692"/>
    </source>
</evidence>
<dbReference type="PROSITE" id="PS00751">
    <property type="entry name" value="TCP1_2"/>
    <property type="match status" value="1"/>
</dbReference>
<dbReference type="SUPFAM" id="SSF48592">
    <property type="entry name" value="GroEL equatorial domain-like"/>
    <property type="match status" value="1"/>
</dbReference>
<dbReference type="FunFam" id="3.30.260.10:FF:000017">
    <property type="entry name" value="T-complex protein 1 subunit zeta"/>
    <property type="match status" value="1"/>
</dbReference>
<evidence type="ECO:0000256" key="7">
    <source>
        <dbReference type="ARBA" id="ARBA00022840"/>
    </source>
</evidence>
<keyword evidence="10" id="KW-0472">Membrane</keyword>
<dbReference type="GO" id="GO:0016757">
    <property type="term" value="F:glycosyltransferase activity"/>
    <property type="evidence" value="ECO:0007669"/>
    <property type="project" value="InterPro"/>
</dbReference>
<dbReference type="OrthoDB" id="10052040at2759"/>
<keyword evidence="6 13" id="KW-0547">Nucleotide-binding</keyword>
<dbReference type="Gene3D" id="3.30.260.10">
    <property type="entry name" value="TCP-1-like chaperonin intermediate domain"/>
    <property type="match status" value="1"/>
</dbReference>
<dbReference type="SUPFAM" id="SSF52029">
    <property type="entry name" value="GroEL apical domain-like"/>
    <property type="match status" value="1"/>
</dbReference>
<protein>
    <submittedName>
        <fullName evidence="15">T-complex protein 1 subunit-like protein</fullName>
    </submittedName>
</protein>
<dbReference type="Pfam" id="PF00118">
    <property type="entry name" value="Cpn60_TCP1"/>
    <property type="match status" value="1"/>
</dbReference>
<dbReference type="SUPFAM" id="SSF53448">
    <property type="entry name" value="Nucleotide-diphospho-sugar transferases"/>
    <property type="match status" value="1"/>
</dbReference>
<dbReference type="Gene3D" id="1.10.560.10">
    <property type="entry name" value="GroEL-like equatorial domain"/>
    <property type="match status" value="1"/>
</dbReference>
<dbReference type="CDD" id="cd03342">
    <property type="entry name" value="TCP1_zeta"/>
    <property type="match status" value="1"/>
</dbReference>
<dbReference type="InterPro" id="IPR002423">
    <property type="entry name" value="Cpn60/GroEL/TCP-1"/>
</dbReference>
<dbReference type="GO" id="GO:0140662">
    <property type="term" value="F:ATP-dependent protein folding chaperone"/>
    <property type="evidence" value="ECO:0007669"/>
    <property type="project" value="InterPro"/>
</dbReference>
<dbReference type="InterPro" id="IPR027413">
    <property type="entry name" value="GROEL-like_equatorial_sf"/>
</dbReference>
<evidence type="ECO:0000256" key="10">
    <source>
        <dbReference type="ARBA" id="ARBA00023136"/>
    </source>
</evidence>
<evidence type="ECO:0000256" key="14">
    <source>
        <dbReference type="SAM" id="MobiDB-lite"/>
    </source>
</evidence>
<dbReference type="NCBIfam" id="TIGR02347">
    <property type="entry name" value="chap_CCT_zeta"/>
    <property type="match status" value="1"/>
</dbReference>
<keyword evidence="9" id="KW-1133">Transmembrane helix</keyword>
<dbReference type="PRINTS" id="PR00304">
    <property type="entry name" value="TCOMPLEXTCP1"/>
</dbReference>
<evidence type="ECO:0000256" key="6">
    <source>
        <dbReference type="ARBA" id="ARBA00022741"/>
    </source>
</evidence>
<dbReference type="InterPro" id="IPR002495">
    <property type="entry name" value="Glyco_trans_8"/>
</dbReference>
<keyword evidence="7 13" id="KW-0067">ATP-binding</keyword>
<evidence type="ECO:0000256" key="3">
    <source>
        <dbReference type="ARBA" id="ARBA00008020"/>
    </source>
</evidence>
<evidence type="ECO:0000256" key="13">
    <source>
        <dbReference type="RuleBase" id="RU004187"/>
    </source>
</evidence>
<dbReference type="GO" id="GO:0005737">
    <property type="term" value="C:cytoplasm"/>
    <property type="evidence" value="ECO:0007669"/>
    <property type="project" value="UniProtKB-SubCell"/>
</dbReference>
<dbReference type="GO" id="GO:0016887">
    <property type="term" value="F:ATP hydrolysis activity"/>
    <property type="evidence" value="ECO:0007669"/>
    <property type="project" value="InterPro"/>
</dbReference>
<dbReference type="SUPFAM" id="SSF54849">
    <property type="entry name" value="GroEL-intermediate domain like"/>
    <property type="match status" value="1"/>
</dbReference>
<dbReference type="FunFam" id="3.90.550.10:FF:000229">
    <property type="entry name" value="Glycosyltransferase-like protein LARGE"/>
    <property type="match status" value="1"/>
</dbReference>
<comment type="caution">
    <text evidence="15">The sequence shown here is derived from an EMBL/GenBank/DDBJ whole genome shotgun (WGS) entry which is preliminary data.</text>
</comment>